<accession>S3CLN1</accession>
<dbReference type="OrthoDB" id="429143at2759"/>
<dbReference type="Gene3D" id="3.30.9.10">
    <property type="entry name" value="D-Amino Acid Oxidase, subunit A, domain 2"/>
    <property type="match status" value="1"/>
</dbReference>
<dbReference type="SUPFAM" id="SSF51905">
    <property type="entry name" value="FAD/NAD(P)-binding domain"/>
    <property type="match status" value="1"/>
</dbReference>
<dbReference type="Gene3D" id="3.50.50.60">
    <property type="entry name" value="FAD/NAD(P)-binding domain"/>
    <property type="match status" value="1"/>
</dbReference>
<dbReference type="Proteomes" id="UP000016922">
    <property type="component" value="Unassembled WGS sequence"/>
</dbReference>
<organism evidence="2 3">
    <name type="scientific">Glarea lozoyensis (strain ATCC 20868 / MF5171)</name>
    <dbReference type="NCBI Taxonomy" id="1116229"/>
    <lineage>
        <taxon>Eukaryota</taxon>
        <taxon>Fungi</taxon>
        <taxon>Dikarya</taxon>
        <taxon>Ascomycota</taxon>
        <taxon>Pezizomycotina</taxon>
        <taxon>Leotiomycetes</taxon>
        <taxon>Helotiales</taxon>
        <taxon>Helotiaceae</taxon>
        <taxon>Glarea</taxon>
    </lineage>
</organism>
<evidence type="ECO:0000313" key="2">
    <source>
        <dbReference type="EMBL" id="EPE27392.1"/>
    </source>
</evidence>
<dbReference type="GO" id="GO:0005737">
    <property type="term" value="C:cytoplasm"/>
    <property type="evidence" value="ECO:0007669"/>
    <property type="project" value="TreeGrafter"/>
</dbReference>
<dbReference type="PANTHER" id="PTHR13847">
    <property type="entry name" value="SARCOSINE DEHYDROGENASE-RELATED"/>
    <property type="match status" value="1"/>
</dbReference>
<reference evidence="2 3" key="1">
    <citation type="journal article" date="2013" name="BMC Genomics">
        <title>Genomics-driven discovery of the pneumocandin biosynthetic gene cluster in the fungus Glarea lozoyensis.</title>
        <authorList>
            <person name="Chen L."/>
            <person name="Yue Q."/>
            <person name="Zhang X."/>
            <person name="Xiang M."/>
            <person name="Wang C."/>
            <person name="Li S."/>
            <person name="Che Y."/>
            <person name="Ortiz-Lopez F.J."/>
            <person name="Bills G.F."/>
            <person name="Liu X."/>
            <person name="An Z."/>
        </authorList>
    </citation>
    <scope>NUCLEOTIDE SEQUENCE [LARGE SCALE GENOMIC DNA]</scope>
    <source>
        <strain evidence="3">ATCC 20868 / MF5171</strain>
    </source>
</reference>
<dbReference type="RefSeq" id="XP_008084751.1">
    <property type="nucleotide sequence ID" value="XM_008086560.1"/>
</dbReference>
<dbReference type="GeneID" id="19463238"/>
<keyword evidence="3" id="KW-1185">Reference proteome</keyword>
<dbReference type="PANTHER" id="PTHR13847:SF279">
    <property type="entry name" value="FAD DEPENDENT OXIDOREDUCTASE DOMAIN-CONTAINING PROTEIN-RELATED"/>
    <property type="match status" value="1"/>
</dbReference>
<dbReference type="EMBL" id="KE145369">
    <property type="protein sequence ID" value="EPE27392.1"/>
    <property type="molecule type" value="Genomic_DNA"/>
</dbReference>
<sequence>MDLPIKDSATTAPKLPVSNPIKPYWERKTTHVLANHRSTPDLPTECDVLIIGVGYAGVSAAYNLLKTNPSMSIALLEARSVCSGATGRKGGHLRPDLYEQIPKYIQRYGVDAGVQWAEFELANMEAIRELIAEARIDCDFTPTRSTDTWLSDEGAKTAKAAYDLLVSLQVRYTNTIDFVYGSDQDGIVKGVKASATYEAASLDPYKFILALLQRVLEMGKQVNLQTHTPATALHEDSVNGGWIVDTPRGSIKAKKIVHASNAYVSTLLPEYTKSIIPCKGICTHVAVPEGQSGATLTNLYIIRDAAGVLSYLIPLSGGEGVIVGGSSRLFRPYPQQWYNNVDDSTLIEASSGFFDNFMQRTFNGWEDSNAYVKEAWTGVMGYSFDSLPHLGEVPGKSGQYIVAGFNGHGMPVIWLAAKGIAEMIATDRAYEDVKYLPSIGKTTVDRIRTAQEGQDGGDIFN</sequence>
<dbReference type="HOGENOM" id="CLU_022730_0_1_1"/>
<feature type="domain" description="FAD dependent oxidoreductase" evidence="1">
    <location>
        <begin position="47"/>
        <end position="423"/>
    </location>
</feature>
<dbReference type="Pfam" id="PF01266">
    <property type="entry name" value="DAO"/>
    <property type="match status" value="1"/>
</dbReference>
<protein>
    <submittedName>
        <fullName evidence="2">FAD/NAD(P)-binding protein</fullName>
    </submittedName>
</protein>
<gene>
    <name evidence="2" type="ORF">GLAREA_04183</name>
</gene>
<dbReference type="eggNOG" id="ENOG502S0HA">
    <property type="taxonomic scope" value="Eukaryota"/>
</dbReference>
<dbReference type="InterPro" id="IPR006076">
    <property type="entry name" value="FAD-dep_OxRdtase"/>
</dbReference>
<name>S3CLN1_GLAL2</name>
<proteinExistence type="predicted"/>
<dbReference type="InterPro" id="IPR036188">
    <property type="entry name" value="FAD/NAD-bd_sf"/>
</dbReference>
<dbReference type="OMA" id="AYSKEVW"/>
<dbReference type="AlphaFoldDB" id="S3CLN1"/>
<evidence type="ECO:0000313" key="3">
    <source>
        <dbReference type="Proteomes" id="UP000016922"/>
    </source>
</evidence>
<evidence type="ECO:0000259" key="1">
    <source>
        <dbReference type="Pfam" id="PF01266"/>
    </source>
</evidence>
<dbReference type="KEGG" id="glz:GLAREA_04183"/>
<dbReference type="STRING" id="1116229.S3CLN1"/>